<proteinExistence type="predicted"/>
<evidence type="ECO:0000313" key="3">
    <source>
        <dbReference type="Proteomes" id="UP000195137"/>
    </source>
</evidence>
<keyword evidence="1" id="KW-1133">Transmembrane helix</keyword>
<keyword evidence="1" id="KW-0472">Membrane</keyword>
<organism evidence="2 3">
    <name type="scientific">Methanonatronarchaeum thermophilum</name>
    <dbReference type="NCBI Taxonomy" id="1927129"/>
    <lineage>
        <taxon>Archaea</taxon>
        <taxon>Methanobacteriati</taxon>
        <taxon>Methanobacteriota</taxon>
        <taxon>Methanonatronarchaeia</taxon>
        <taxon>Methanonatronarchaeales</taxon>
        <taxon>Methanonatronarchaeaceae</taxon>
        <taxon>Methanonatronarchaeum</taxon>
    </lineage>
</organism>
<gene>
    <name evidence="2" type="ORF">AMET1_0431</name>
</gene>
<evidence type="ECO:0000313" key="2">
    <source>
        <dbReference type="EMBL" id="OUJ18780.1"/>
    </source>
</evidence>
<keyword evidence="3" id="KW-1185">Reference proteome</keyword>
<name>A0A1Y3GC07_9EURY</name>
<comment type="caution">
    <text evidence="2">The sequence shown here is derived from an EMBL/GenBank/DDBJ whole genome shotgun (WGS) entry which is preliminary data.</text>
</comment>
<dbReference type="Proteomes" id="UP000195137">
    <property type="component" value="Unassembled WGS sequence"/>
</dbReference>
<evidence type="ECO:0000256" key="1">
    <source>
        <dbReference type="SAM" id="Phobius"/>
    </source>
</evidence>
<accession>A0A1Y3GC07</accession>
<reference evidence="2 3" key="1">
    <citation type="submission" date="2016-12" db="EMBL/GenBank/DDBJ databases">
        <title>Discovery of methanogenic haloarchaea.</title>
        <authorList>
            <person name="Sorokin D.Y."/>
            <person name="Makarova K.S."/>
            <person name="Abbas B."/>
            <person name="Ferrer M."/>
            <person name="Golyshin P.N."/>
        </authorList>
    </citation>
    <scope>NUCLEOTIDE SEQUENCE [LARGE SCALE GENOMIC DNA]</scope>
    <source>
        <strain evidence="2">AMET1</strain>
    </source>
</reference>
<feature type="transmembrane region" description="Helical" evidence="1">
    <location>
        <begin position="12"/>
        <end position="31"/>
    </location>
</feature>
<dbReference type="EMBL" id="MRZU01000003">
    <property type="protein sequence ID" value="OUJ18780.1"/>
    <property type="molecule type" value="Genomic_DNA"/>
</dbReference>
<protein>
    <submittedName>
        <fullName evidence="2">Putative secreted or membrane coiled-coil protein</fullName>
    </submittedName>
</protein>
<sequence>MFVFESVESIFAIGLILGLVIIITLHFRLYYKWLVVEEKVKKLSRDIQDGDVDNEEIIRRLREIEDKSIL</sequence>
<keyword evidence="1" id="KW-0812">Transmembrane</keyword>
<dbReference type="AlphaFoldDB" id="A0A1Y3GC07"/>